<dbReference type="GO" id="GO:0016297">
    <property type="term" value="F:fatty acyl-[ACP] hydrolase activity"/>
    <property type="evidence" value="ECO:0007669"/>
    <property type="project" value="InterPro"/>
</dbReference>
<dbReference type="Gene3D" id="3.10.129.10">
    <property type="entry name" value="Hotdog Thioesterase"/>
    <property type="match status" value="1"/>
</dbReference>
<evidence type="ECO:0000256" key="5">
    <source>
        <dbReference type="ARBA" id="ARBA00022946"/>
    </source>
</evidence>
<accession>A0A0R2B0N4</accession>
<evidence type="ECO:0000259" key="8">
    <source>
        <dbReference type="Pfam" id="PF01643"/>
    </source>
</evidence>
<protein>
    <submittedName>
        <fullName evidence="10">Acyl-acyl carrier protein thioesterase</fullName>
    </submittedName>
</protein>
<evidence type="ECO:0000256" key="1">
    <source>
        <dbReference type="ARBA" id="ARBA00006500"/>
    </source>
</evidence>
<dbReference type="SUPFAM" id="SSF54637">
    <property type="entry name" value="Thioesterase/thiol ester dehydrase-isomerase"/>
    <property type="match status" value="2"/>
</dbReference>
<gene>
    <name evidence="10" type="ORF">FC48_GL001178</name>
</gene>
<feature type="domain" description="Acyl-ACP thioesterase N-terminal hotdog" evidence="8">
    <location>
        <begin position="5"/>
        <end position="132"/>
    </location>
</feature>
<proteinExistence type="inferred from homology"/>
<name>A0A0R2B0N4_9LACO</name>
<dbReference type="RefSeq" id="WP_056959884.1">
    <property type="nucleotide sequence ID" value="NZ_AYYN01000152.1"/>
</dbReference>
<dbReference type="Pfam" id="PF20791">
    <property type="entry name" value="Acyl-ACP_TE_C"/>
    <property type="match status" value="1"/>
</dbReference>
<evidence type="ECO:0000256" key="3">
    <source>
        <dbReference type="ARBA" id="ARBA00022801"/>
    </source>
</evidence>
<dbReference type="EMBL" id="AYYN01000152">
    <property type="protein sequence ID" value="KRM73153.1"/>
    <property type="molecule type" value="Genomic_DNA"/>
</dbReference>
<keyword evidence="3" id="KW-0378">Hydrolase</keyword>
<dbReference type="InterPro" id="IPR045023">
    <property type="entry name" value="FATA/B"/>
</dbReference>
<keyword evidence="5" id="KW-0809">Transit peptide</keyword>
<keyword evidence="2" id="KW-0444">Lipid biosynthesis</keyword>
<evidence type="ECO:0000256" key="7">
    <source>
        <dbReference type="ARBA" id="ARBA00023160"/>
    </source>
</evidence>
<comment type="similarity">
    <text evidence="1">Belongs to the acyl-ACP thioesterase family.</text>
</comment>
<evidence type="ECO:0000313" key="11">
    <source>
        <dbReference type="Proteomes" id="UP000051612"/>
    </source>
</evidence>
<evidence type="ECO:0000256" key="4">
    <source>
        <dbReference type="ARBA" id="ARBA00022832"/>
    </source>
</evidence>
<keyword evidence="4" id="KW-0276">Fatty acid metabolism</keyword>
<dbReference type="AlphaFoldDB" id="A0A0R2B0N4"/>
<sequence length="246" mass="28707">MTENIYRLPHQIVYYETDPTGKLSLGKLVDLMMLASYAQGKAVGMPEEKLNAQGHGWVITQHLLSVTRLPRRDEKVVIETKATAYNRYFCYRDFWLRDEQGEVLAQMHTAFVLLDLKTRKITRITSDVIAPFGPEPLRSIERLASPKRLEEVELAKDYRVRYFDIDSNHHVNNVHYIEWMLDVLDKDFLMEHEPVALNIKYEHELNYGQTCTSKVELLRSKDELTTLHEIYMADGTLSCSAQVTWR</sequence>
<dbReference type="CDD" id="cd00586">
    <property type="entry name" value="4HBT"/>
    <property type="match status" value="2"/>
</dbReference>
<evidence type="ECO:0000259" key="9">
    <source>
        <dbReference type="Pfam" id="PF20791"/>
    </source>
</evidence>
<organism evidence="10 11">
    <name type="scientific">Ligilactobacillus murinus DSM 20452 = NBRC 14221</name>
    <dbReference type="NCBI Taxonomy" id="1423772"/>
    <lineage>
        <taxon>Bacteria</taxon>
        <taxon>Bacillati</taxon>
        <taxon>Bacillota</taxon>
        <taxon>Bacilli</taxon>
        <taxon>Lactobacillales</taxon>
        <taxon>Lactobacillaceae</taxon>
        <taxon>Ligilactobacillus</taxon>
    </lineage>
</organism>
<reference evidence="10 11" key="1">
    <citation type="journal article" date="2015" name="Genome Announc.">
        <title>Expanding the biotechnology potential of lactobacilli through comparative genomics of 213 strains and associated genera.</title>
        <authorList>
            <person name="Sun Z."/>
            <person name="Harris H.M."/>
            <person name="McCann A."/>
            <person name="Guo C."/>
            <person name="Argimon S."/>
            <person name="Zhang W."/>
            <person name="Yang X."/>
            <person name="Jeffery I.B."/>
            <person name="Cooney J.C."/>
            <person name="Kagawa T.F."/>
            <person name="Liu W."/>
            <person name="Song Y."/>
            <person name="Salvetti E."/>
            <person name="Wrobel A."/>
            <person name="Rasinkangas P."/>
            <person name="Parkhill J."/>
            <person name="Rea M.C."/>
            <person name="O'Sullivan O."/>
            <person name="Ritari J."/>
            <person name="Douillard F.P."/>
            <person name="Paul Ross R."/>
            <person name="Yang R."/>
            <person name="Briner A.E."/>
            <person name="Felis G.E."/>
            <person name="de Vos W.M."/>
            <person name="Barrangou R."/>
            <person name="Klaenhammer T.R."/>
            <person name="Caufield P.W."/>
            <person name="Cui Y."/>
            <person name="Zhang H."/>
            <person name="O'Toole P.W."/>
        </authorList>
    </citation>
    <scope>NUCLEOTIDE SEQUENCE [LARGE SCALE GENOMIC DNA]</scope>
    <source>
        <strain evidence="10 11">DSM 20452</strain>
    </source>
</reference>
<dbReference type="InterPro" id="IPR049427">
    <property type="entry name" value="Acyl-ACP_TE_C"/>
</dbReference>
<dbReference type="InterPro" id="IPR002864">
    <property type="entry name" value="Acyl-ACP_thioesterase_NHD"/>
</dbReference>
<evidence type="ECO:0000256" key="6">
    <source>
        <dbReference type="ARBA" id="ARBA00023098"/>
    </source>
</evidence>
<feature type="domain" description="Acyl-ACP thioesterase-like C-terminal" evidence="9">
    <location>
        <begin position="151"/>
        <end position="246"/>
    </location>
</feature>
<dbReference type="PATRIC" id="fig|1423772.3.peg.1266"/>
<dbReference type="GO" id="GO:0000036">
    <property type="term" value="F:acyl carrier activity"/>
    <property type="evidence" value="ECO:0007669"/>
    <property type="project" value="TreeGrafter"/>
</dbReference>
<dbReference type="Pfam" id="PF01643">
    <property type="entry name" value="Acyl-ACP_TE"/>
    <property type="match status" value="1"/>
</dbReference>
<dbReference type="Proteomes" id="UP000051612">
    <property type="component" value="Unassembled WGS sequence"/>
</dbReference>
<keyword evidence="6" id="KW-0443">Lipid metabolism</keyword>
<dbReference type="PANTHER" id="PTHR31727">
    <property type="entry name" value="OLEOYL-ACYL CARRIER PROTEIN THIOESTERASE 1, CHLOROPLASTIC"/>
    <property type="match status" value="1"/>
</dbReference>
<comment type="caution">
    <text evidence="10">The sequence shown here is derived from an EMBL/GenBank/DDBJ whole genome shotgun (WGS) entry which is preliminary data.</text>
</comment>
<evidence type="ECO:0000313" key="10">
    <source>
        <dbReference type="EMBL" id="KRM73153.1"/>
    </source>
</evidence>
<evidence type="ECO:0000256" key="2">
    <source>
        <dbReference type="ARBA" id="ARBA00022516"/>
    </source>
</evidence>
<keyword evidence="7" id="KW-0275">Fatty acid biosynthesis</keyword>
<dbReference type="InterPro" id="IPR029069">
    <property type="entry name" value="HotDog_dom_sf"/>
</dbReference>
<dbReference type="PANTHER" id="PTHR31727:SF6">
    <property type="entry name" value="OLEOYL-ACYL CARRIER PROTEIN THIOESTERASE 1, CHLOROPLASTIC"/>
    <property type="match status" value="1"/>
</dbReference>